<accession>G3HQQ8</accession>
<proteinExistence type="predicted"/>
<organism evidence="1 2">
    <name type="scientific">Cricetulus griseus</name>
    <name type="common">Chinese hamster</name>
    <name type="synonym">Cricetulus barabensis griseus</name>
    <dbReference type="NCBI Taxonomy" id="10029"/>
    <lineage>
        <taxon>Eukaryota</taxon>
        <taxon>Metazoa</taxon>
        <taxon>Chordata</taxon>
        <taxon>Craniata</taxon>
        <taxon>Vertebrata</taxon>
        <taxon>Euteleostomi</taxon>
        <taxon>Mammalia</taxon>
        <taxon>Eutheria</taxon>
        <taxon>Euarchontoglires</taxon>
        <taxon>Glires</taxon>
        <taxon>Rodentia</taxon>
        <taxon>Myomorpha</taxon>
        <taxon>Muroidea</taxon>
        <taxon>Cricetidae</taxon>
        <taxon>Cricetinae</taxon>
        <taxon>Cricetulus</taxon>
    </lineage>
</organism>
<sequence>MLKRSSKPTKSLSPTPLTYLAWALQDQGGNAACPWGPRGLLVGSHWLQDQDLEVHVAL</sequence>
<evidence type="ECO:0000313" key="2">
    <source>
        <dbReference type="Proteomes" id="UP000001075"/>
    </source>
</evidence>
<dbReference type="InParanoid" id="G3HQQ8"/>
<protein>
    <submittedName>
        <fullName evidence="1">Uncharacterized protein</fullName>
    </submittedName>
</protein>
<dbReference type="Proteomes" id="UP000001075">
    <property type="component" value="Unassembled WGS sequence"/>
</dbReference>
<gene>
    <name evidence="1" type="ORF">I79_013163</name>
</gene>
<dbReference type="AlphaFoldDB" id="G3HQQ8"/>
<evidence type="ECO:0000313" key="1">
    <source>
        <dbReference type="EMBL" id="EGW09087.1"/>
    </source>
</evidence>
<name>G3HQQ8_CRIGR</name>
<dbReference type="EMBL" id="JH000617">
    <property type="protein sequence ID" value="EGW09087.1"/>
    <property type="molecule type" value="Genomic_DNA"/>
</dbReference>
<reference evidence="2" key="1">
    <citation type="journal article" date="2011" name="Nat. Biotechnol.">
        <title>The genomic sequence of the Chinese hamster ovary (CHO)-K1 cell line.</title>
        <authorList>
            <person name="Xu X."/>
            <person name="Nagarajan H."/>
            <person name="Lewis N.E."/>
            <person name="Pan S."/>
            <person name="Cai Z."/>
            <person name="Liu X."/>
            <person name="Chen W."/>
            <person name="Xie M."/>
            <person name="Wang W."/>
            <person name="Hammond S."/>
            <person name="Andersen M.R."/>
            <person name="Neff N."/>
            <person name="Passarelli B."/>
            <person name="Koh W."/>
            <person name="Fan H.C."/>
            <person name="Wang J."/>
            <person name="Gui Y."/>
            <person name="Lee K.H."/>
            <person name="Betenbaugh M.J."/>
            <person name="Quake S.R."/>
            <person name="Famili I."/>
            <person name="Palsson B.O."/>
            <person name="Wang J."/>
        </authorList>
    </citation>
    <scope>NUCLEOTIDE SEQUENCE [LARGE SCALE GENOMIC DNA]</scope>
    <source>
        <strain evidence="2">CHO K1 cell line</strain>
    </source>
</reference>